<evidence type="ECO:0000313" key="2">
    <source>
        <dbReference type="EMBL" id="OSX64371.1"/>
    </source>
</evidence>
<accession>A0A1X6N6Y1</accession>
<dbReference type="GeneID" id="36329693"/>
<proteinExistence type="predicted"/>
<sequence length="452" mass="47948">MAGHAGGIKCCAISQQASLGLPTAATAMSSGRLGQSSALSVCAQASIAATNTLCTGDQDLLWLDVDPSVSPSDDWFTENFPAPREGSPLANVFGGSCVQETHTGYKHTAIAGIYPHIERFIPRSYSPSPVYPSRTAHCWDVSAQDVHKMYEATDPWIAGGLGGPSSPLYFGSQGYNMSLGSMVTCYAQGTPYTVHTPAAATSYHRVPSTTGFSTGDLSCSSSPESLSSFLSLSPPDSSSSYLSCSPSSSYTSPYTPSSSDMGRELPARRSSVQKTTRKTPYSRDPPNSRRRTSHSSSSSPSSSTDSESVSPSGKRRLAPPRNKQAAVDVTAFIDGGSAECPICSHVPAEGSPAALRRHLETHDCTLSTKEWVCCGVPEELADGYNIQKPAKRVLHKGRWMVGGCEGVFSRKDALRRHVKEHKKGCAGDVVYGDTSGWFDKPFDVSSGCQVGT</sequence>
<reference evidence="2 3" key="1">
    <citation type="submission" date="2017-04" db="EMBL/GenBank/DDBJ databases">
        <title>Genome Sequence of the Model Brown-Rot Fungus Postia placenta SB12.</title>
        <authorList>
            <consortium name="DOE Joint Genome Institute"/>
            <person name="Gaskell J."/>
            <person name="Kersten P."/>
            <person name="Larrondo L.F."/>
            <person name="Canessa P."/>
            <person name="Martinez D."/>
            <person name="Hibbett D."/>
            <person name="Schmoll M."/>
            <person name="Kubicek C.P."/>
            <person name="Martinez A.T."/>
            <person name="Yadav J."/>
            <person name="Master E."/>
            <person name="Magnuson J.K."/>
            <person name="James T."/>
            <person name="Yaver D."/>
            <person name="Berka R."/>
            <person name="Labutti K."/>
            <person name="Lipzen A."/>
            <person name="Aerts A."/>
            <person name="Barry K."/>
            <person name="Henrissat B."/>
            <person name="Blanchette R."/>
            <person name="Grigoriev I."/>
            <person name="Cullen D."/>
        </authorList>
    </citation>
    <scope>NUCLEOTIDE SEQUENCE [LARGE SCALE GENOMIC DNA]</scope>
    <source>
        <strain evidence="2 3">MAD-698-R-SB12</strain>
    </source>
</reference>
<dbReference type="AlphaFoldDB" id="A0A1X6N6Y1"/>
<gene>
    <name evidence="2" type="ORF">POSPLADRAFT_1136931</name>
</gene>
<protein>
    <submittedName>
        <fullName evidence="2">Uncharacterized protein</fullName>
    </submittedName>
</protein>
<feature type="region of interest" description="Disordered" evidence="1">
    <location>
        <begin position="240"/>
        <end position="324"/>
    </location>
</feature>
<name>A0A1X6N6Y1_9APHY</name>
<feature type="compositionally biased region" description="Low complexity" evidence="1">
    <location>
        <begin position="240"/>
        <end position="259"/>
    </location>
</feature>
<organism evidence="2 3">
    <name type="scientific">Postia placenta MAD-698-R-SB12</name>
    <dbReference type="NCBI Taxonomy" id="670580"/>
    <lineage>
        <taxon>Eukaryota</taxon>
        <taxon>Fungi</taxon>
        <taxon>Dikarya</taxon>
        <taxon>Basidiomycota</taxon>
        <taxon>Agaricomycotina</taxon>
        <taxon>Agaricomycetes</taxon>
        <taxon>Polyporales</taxon>
        <taxon>Adustoporiaceae</taxon>
        <taxon>Rhodonia</taxon>
    </lineage>
</organism>
<dbReference type="EMBL" id="KZ110594">
    <property type="protein sequence ID" value="OSX64371.1"/>
    <property type="molecule type" value="Genomic_DNA"/>
</dbReference>
<feature type="compositionally biased region" description="Low complexity" evidence="1">
    <location>
        <begin position="294"/>
        <end position="312"/>
    </location>
</feature>
<dbReference type="RefSeq" id="XP_024341165.1">
    <property type="nucleotide sequence ID" value="XM_024484744.1"/>
</dbReference>
<dbReference type="STRING" id="670580.A0A1X6N6Y1"/>
<dbReference type="OrthoDB" id="8922241at2759"/>
<keyword evidence="3" id="KW-1185">Reference proteome</keyword>
<dbReference type="Proteomes" id="UP000194127">
    <property type="component" value="Unassembled WGS sequence"/>
</dbReference>
<evidence type="ECO:0000313" key="3">
    <source>
        <dbReference type="Proteomes" id="UP000194127"/>
    </source>
</evidence>
<evidence type="ECO:0000256" key="1">
    <source>
        <dbReference type="SAM" id="MobiDB-lite"/>
    </source>
</evidence>